<gene>
    <name evidence="1" type="ORF">PSN13_06521</name>
</gene>
<comment type="caution">
    <text evidence="1">The sequence shown here is derived from an EMBL/GenBank/DDBJ whole genome shotgun (WGS) entry which is preliminary data.</text>
</comment>
<accession>A0A328NJU9</accession>
<name>A0A328NJU9_9ACTN</name>
<dbReference type="RefSeq" id="WP_112678876.1">
    <property type="nucleotide sequence ID" value="NZ_PYAG01000041.1"/>
</dbReference>
<evidence type="ECO:0000313" key="2">
    <source>
        <dbReference type="Proteomes" id="UP000249419"/>
    </source>
</evidence>
<dbReference type="Proteomes" id="UP000249419">
    <property type="component" value="Unassembled WGS sequence"/>
</dbReference>
<dbReference type="EMBL" id="PYAG01000041">
    <property type="protein sequence ID" value="RAO26493.1"/>
    <property type="molecule type" value="Genomic_DNA"/>
</dbReference>
<proteinExistence type="predicted"/>
<reference evidence="1 2" key="1">
    <citation type="submission" date="2018-03" db="EMBL/GenBank/DDBJ databases">
        <title>Defining the species Micromonospora saelicesensis and Micromonospora noduli under the framework of genomics.</title>
        <authorList>
            <person name="Riesco R."/>
            <person name="Trujillo M.E."/>
        </authorList>
    </citation>
    <scope>NUCLEOTIDE SEQUENCE [LARGE SCALE GENOMIC DNA]</scope>
    <source>
        <strain evidence="1 2">PSN13</strain>
    </source>
</reference>
<protein>
    <submittedName>
        <fullName evidence="1">Uncharacterized protein</fullName>
    </submittedName>
</protein>
<organism evidence="1 2">
    <name type="scientific">Micromonospora saelicesensis</name>
    <dbReference type="NCBI Taxonomy" id="285676"/>
    <lineage>
        <taxon>Bacteria</taxon>
        <taxon>Bacillati</taxon>
        <taxon>Actinomycetota</taxon>
        <taxon>Actinomycetes</taxon>
        <taxon>Micromonosporales</taxon>
        <taxon>Micromonosporaceae</taxon>
        <taxon>Micromonospora</taxon>
    </lineage>
</organism>
<sequence>MGLPPARMSGLARRQPNFEVREGILDYVTERLDPQLRQPGDDRSSGRDLLLDAHPDQLIDALHAAGLLALRHEPTLPGYWCSRCRENRAGCDDRACVCSCRDVPATEAPSD</sequence>
<evidence type="ECO:0000313" key="1">
    <source>
        <dbReference type="EMBL" id="RAO26493.1"/>
    </source>
</evidence>
<dbReference type="AlphaFoldDB" id="A0A328NJU9"/>